<evidence type="ECO:0000256" key="1">
    <source>
        <dbReference type="ARBA" id="ARBA00010617"/>
    </source>
</evidence>
<dbReference type="GO" id="GO:0005506">
    <property type="term" value="F:iron ion binding"/>
    <property type="evidence" value="ECO:0007669"/>
    <property type="project" value="InterPro"/>
</dbReference>
<sequence>MADKYGPTFLIRLGIHRSLVVSNWEVVKEFLTTNDKIFLNRPKSLAIKHMGYDHNMLGFAPYGPYWRSIRKLATVELLSNRRLELLKHVPDTEINSFIKELYELSVKNGGLFLFSDTVPFLGWLDVVTGNIVKIKQTAKELDFVIGSWLNEHRERRHNGDQDFIDVMLFVMDESNVPLRLVLPLKQLACLLLGGIDTNVVTLTWAVSLLLNNRNVLKKARDELDINVGKNDKWKIQT</sequence>
<organism evidence="7 8">
    <name type="scientific">Hibiscus syriacus</name>
    <name type="common">Rose of Sharon</name>
    <dbReference type="NCBI Taxonomy" id="106335"/>
    <lineage>
        <taxon>Eukaryota</taxon>
        <taxon>Viridiplantae</taxon>
        <taxon>Streptophyta</taxon>
        <taxon>Embryophyta</taxon>
        <taxon>Tracheophyta</taxon>
        <taxon>Spermatophyta</taxon>
        <taxon>Magnoliopsida</taxon>
        <taxon>eudicotyledons</taxon>
        <taxon>Gunneridae</taxon>
        <taxon>Pentapetalae</taxon>
        <taxon>rosids</taxon>
        <taxon>malvids</taxon>
        <taxon>Malvales</taxon>
        <taxon>Malvaceae</taxon>
        <taxon>Malvoideae</taxon>
        <taxon>Hibiscus</taxon>
    </lineage>
</organism>
<dbReference type="GO" id="GO:0020037">
    <property type="term" value="F:heme binding"/>
    <property type="evidence" value="ECO:0007669"/>
    <property type="project" value="InterPro"/>
</dbReference>
<protein>
    <submittedName>
        <fullName evidence="7">Transmembrane epididymal protein 1-like</fullName>
    </submittedName>
</protein>
<dbReference type="PANTHER" id="PTHR47947:SF8">
    <property type="entry name" value="CYTOCHROME P450 82C4-LIKE"/>
    <property type="match status" value="1"/>
</dbReference>
<evidence type="ECO:0000256" key="4">
    <source>
        <dbReference type="ARBA" id="ARBA00023002"/>
    </source>
</evidence>
<keyword evidence="2" id="KW-0349">Heme</keyword>
<dbReference type="AlphaFoldDB" id="A0A6A2Z506"/>
<keyword evidence="3" id="KW-0479">Metal-binding</keyword>
<dbReference type="Proteomes" id="UP000436088">
    <property type="component" value="Unassembled WGS sequence"/>
</dbReference>
<dbReference type="PRINTS" id="PR00463">
    <property type="entry name" value="EP450I"/>
</dbReference>
<evidence type="ECO:0000256" key="6">
    <source>
        <dbReference type="ARBA" id="ARBA00023033"/>
    </source>
</evidence>
<dbReference type="GO" id="GO:0046246">
    <property type="term" value="P:terpene biosynthetic process"/>
    <property type="evidence" value="ECO:0007669"/>
    <property type="project" value="TreeGrafter"/>
</dbReference>
<dbReference type="InterPro" id="IPR036396">
    <property type="entry name" value="Cyt_P450_sf"/>
</dbReference>
<keyword evidence="4" id="KW-0560">Oxidoreductase</keyword>
<dbReference type="GO" id="GO:0016705">
    <property type="term" value="F:oxidoreductase activity, acting on paired donors, with incorporation or reduction of molecular oxygen"/>
    <property type="evidence" value="ECO:0007669"/>
    <property type="project" value="InterPro"/>
</dbReference>
<comment type="caution">
    <text evidence="7">The sequence shown here is derived from an EMBL/GenBank/DDBJ whole genome shotgun (WGS) entry which is preliminary data.</text>
</comment>
<evidence type="ECO:0000256" key="5">
    <source>
        <dbReference type="ARBA" id="ARBA00023004"/>
    </source>
</evidence>
<reference evidence="7" key="1">
    <citation type="submission" date="2019-09" db="EMBL/GenBank/DDBJ databases">
        <title>Draft genome information of white flower Hibiscus syriacus.</title>
        <authorList>
            <person name="Kim Y.-M."/>
        </authorList>
    </citation>
    <scope>NUCLEOTIDE SEQUENCE [LARGE SCALE GENOMIC DNA]</scope>
    <source>
        <strain evidence="7">YM2019G1</strain>
    </source>
</reference>
<comment type="similarity">
    <text evidence="1">Belongs to the cytochrome P450 family.</text>
</comment>
<dbReference type="InterPro" id="IPR001128">
    <property type="entry name" value="Cyt_P450"/>
</dbReference>
<dbReference type="Gene3D" id="1.10.630.10">
    <property type="entry name" value="Cytochrome P450"/>
    <property type="match status" value="1"/>
</dbReference>
<dbReference type="SUPFAM" id="SSF48264">
    <property type="entry name" value="Cytochrome P450"/>
    <property type="match status" value="1"/>
</dbReference>
<dbReference type="InterPro" id="IPR002401">
    <property type="entry name" value="Cyt_P450_E_grp-I"/>
</dbReference>
<dbReference type="PANTHER" id="PTHR47947">
    <property type="entry name" value="CYTOCHROME P450 82C3-RELATED"/>
    <property type="match status" value="1"/>
</dbReference>
<gene>
    <name evidence="7" type="ORF">F3Y22_tig00111023pilonHSYRG00041</name>
</gene>
<keyword evidence="5" id="KW-0408">Iron</keyword>
<evidence type="ECO:0000313" key="8">
    <source>
        <dbReference type="Proteomes" id="UP000436088"/>
    </source>
</evidence>
<evidence type="ECO:0000256" key="3">
    <source>
        <dbReference type="ARBA" id="ARBA00022723"/>
    </source>
</evidence>
<dbReference type="Gene3D" id="1.20.930.50">
    <property type="match status" value="1"/>
</dbReference>
<dbReference type="EMBL" id="VEPZ02001206">
    <property type="protein sequence ID" value="KAE8687081.1"/>
    <property type="molecule type" value="Genomic_DNA"/>
</dbReference>
<keyword evidence="6" id="KW-0503">Monooxygenase</keyword>
<dbReference type="Pfam" id="PF00067">
    <property type="entry name" value="p450"/>
    <property type="match status" value="1"/>
</dbReference>
<keyword evidence="8" id="KW-1185">Reference proteome</keyword>
<dbReference type="InterPro" id="IPR050651">
    <property type="entry name" value="Plant_Cytochrome_P450_Monoox"/>
</dbReference>
<name>A0A6A2Z506_HIBSY</name>
<evidence type="ECO:0000256" key="2">
    <source>
        <dbReference type="ARBA" id="ARBA00022617"/>
    </source>
</evidence>
<proteinExistence type="inferred from homology"/>
<dbReference type="GO" id="GO:0004497">
    <property type="term" value="F:monooxygenase activity"/>
    <property type="evidence" value="ECO:0007669"/>
    <property type="project" value="UniProtKB-KW"/>
</dbReference>
<evidence type="ECO:0000313" key="7">
    <source>
        <dbReference type="EMBL" id="KAE8687081.1"/>
    </source>
</evidence>
<accession>A0A6A2Z506</accession>